<evidence type="ECO:0000256" key="4">
    <source>
        <dbReference type="SAM" id="MobiDB-lite"/>
    </source>
</evidence>
<evidence type="ECO:0000313" key="6">
    <source>
        <dbReference type="EMBL" id="GKV51994.1"/>
    </source>
</evidence>
<feature type="region of interest" description="Disordered" evidence="4">
    <location>
        <begin position="33"/>
        <end position="64"/>
    </location>
</feature>
<gene>
    <name evidence="6" type="ORF">SLEP1_g58604</name>
</gene>
<dbReference type="AlphaFoldDB" id="A0AAV5MQU9"/>
<comment type="similarity">
    <text evidence="2">Belongs to the BRX family.</text>
</comment>
<feature type="domain" description="BRX" evidence="5">
    <location>
        <begin position="70"/>
        <end position="125"/>
    </location>
</feature>
<comment type="caution">
    <text evidence="6">The sequence shown here is derived from an EMBL/GenBank/DDBJ whole genome shotgun (WGS) entry which is preliminary data.</text>
</comment>
<dbReference type="Proteomes" id="UP001054252">
    <property type="component" value="Unassembled WGS sequence"/>
</dbReference>
<accession>A0AAV5MQU9</accession>
<dbReference type="GO" id="GO:0005634">
    <property type="term" value="C:nucleus"/>
    <property type="evidence" value="ECO:0007669"/>
    <property type="project" value="UniProtKB-SubCell"/>
</dbReference>
<sequence>MLSKSNCRERSVEINYLHRCWDYYVWLEAGVGSNPNKNHTTSLISRESESKGDSGNGTISHGTKALNEKSEWMVHDEPGVYLTLSSLPGGGNELKRVRFSRKHFTEEQAEKWWAENGPKVCKRHNILGGD</sequence>
<keyword evidence="7" id="KW-1185">Reference proteome</keyword>
<name>A0AAV5MQU9_9ROSI</name>
<evidence type="ECO:0000259" key="5">
    <source>
        <dbReference type="PROSITE" id="PS51514"/>
    </source>
</evidence>
<evidence type="ECO:0000256" key="3">
    <source>
        <dbReference type="ARBA" id="ARBA00023242"/>
    </source>
</evidence>
<evidence type="ECO:0000256" key="2">
    <source>
        <dbReference type="ARBA" id="ARBA00009057"/>
    </source>
</evidence>
<organism evidence="6 7">
    <name type="scientific">Rubroshorea leprosula</name>
    <dbReference type="NCBI Taxonomy" id="152421"/>
    <lineage>
        <taxon>Eukaryota</taxon>
        <taxon>Viridiplantae</taxon>
        <taxon>Streptophyta</taxon>
        <taxon>Embryophyta</taxon>
        <taxon>Tracheophyta</taxon>
        <taxon>Spermatophyta</taxon>
        <taxon>Magnoliopsida</taxon>
        <taxon>eudicotyledons</taxon>
        <taxon>Gunneridae</taxon>
        <taxon>Pentapetalae</taxon>
        <taxon>rosids</taxon>
        <taxon>malvids</taxon>
        <taxon>Malvales</taxon>
        <taxon>Dipterocarpaceae</taxon>
        <taxon>Rubroshorea</taxon>
    </lineage>
</organism>
<dbReference type="InterPro" id="IPR044532">
    <property type="entry name" value="BRX-like"/>
</dbReference>
<protein>
    <recommendedName>
        <fullName evidence="5">BRX domain-containing protein</fullName>
    </recommendedName>
</protein>
<dbReference type="PANTHER" id="PTHR46058:SF40">
    <property type="entry name" value="BRX DOMAIN-CONTAINING PROTEIN"/>
    <property type="match status" value="1"/>
</dbReference>
<dbReference type="InterPro" id="IPR013591">
    <property type="entry name" value="Brevis_radix_dom"/>
</dbReference>
<dbReference type="EMBL" id="BPVZ01000581">
    <property type="protein sequence ID" value="GKV51994.1"/>
    <property type="molecule type" value="Genomic_DNA"/>
</dbReference>
<dbReference type="PANTHER" id="PTHR46058">
    <property type="entry name" value="PROTEIN BREVIS RADIX-LIKE 1"/>
    <property type="match status" value="1"/>
</dbReference>
<evidence type="ECO:0000256" key="1">
    <source>
        <dbReference type="ARBA" id="ARBA00004123"/>
    </source>
</evidence>
<evidence type="ECO:0000313" key="7">
    <source>
        <dbReference type="Proteomes" id="UP001054252"/>
    </source>
</evidence>
<comment type="subcellular location">
    <subcellularLocation>
        <location evidence="1">Nucleus</location>
    </subcellularLocation>
</comment>
<feature type="compositionally biased region" description="Polar residues" evidence="4">
    <location>
        <begin position="33"/>
        <end position="45"/>
    </location>
</feature>
<dbReference type="Pfam" id="PF08381">
    <property type="entry name" value="BRX"/>
    <property type="match status" value="1"/>
</dbReference>
<keyword evidence="3" id="KW-0539">Nucleus</keyword>
<proteinExistence type="inferred from homology"/>
<reference evidence="6 7" key="1">
    <citation type="journal article" date="2021" name="Commun. Biol.">
        <title>The genome of Shorea leprosula (Dipterocarpaceae) highlights the ecological relevance of drought in aseasonal tropical rainforests.</title>
        <authorList>
            <person name="Ng K.K.S."/>
            <person name="Kobayashi M.J."/>
            <person name="Fawcett J.A."/>
            <person name="Hatakeyama M."/>
            <person name="Paape T."/>
            <person name="Ng C.H."/>
            <person name="Ang C.C."/>
            <person name="Tnah L.H."/>
            <person name="Lee C.T."/>
            <person name="Nishiyama T."/>
            <person name="Sese J."/>
            <person name="O'Brien M.J."/>
            <person name="Copetti D."/>
            <person name="Mohd Noor M.I."/>
            <person name="Ong R.C."/>
            <person name="Putra M."/>
            <person name="Sireger I.Z."/>
            <person name="Indrioko S."/>
            <person name="Kosugi Y."/>
            <person name="Izuno A."/>
            <person name="Isagi Y."/>
            <person name="Lee S.L."/>
            <person name="Shimizu K.K."/>
        </authorList>
    </citation>
    <scope>NUCLEOTIDE SEQUENCE [LARGE SCALE GENOMIC DNA]</scope>
    <source>
        <strain evidence="6">214</strain>
    </source>
</reference>
<dbReference type="PROSITE" id="PS51514">
    <property type="entry name" value="BRX"/>
    <property type="match status" value="1"/>
</dbReference>